<keyword evidence="3" id="KW-1185">Reference proteome</keyword>
<dbReference type="Proteomes" id="UP000193944">
    <property type="component" value="Unassembled WGS sequence"/>
</dbReference>
<name>A0A1Y1VTF2_9FUNG</name>
<reference evidence="2 3" key="1">
    <citation type="submission" date="2016-08" db="EMBL/GenBank/DDBJ databases">
        <title>A Parts List for Fungal Cellulosomes Revealed by Comparative Genomics.</title>
        <authorList>
            <consortium name="DOE Joint Genome Institute"/>
            <person name="Haitjema C.H."/>
            <person name="Gilmore S.P."/>
            <person name="Henske J.K."/>
            <person name="Solomon K.V."/>
            <person name="De Groot R."/>
            <person name="Kuo A."/>
            <person name="Mondo S.J."/>
            <person name="Salamov A.A."/>
            <person name="Labutti K."/>
            <person name="Zhao Z."/>
            <person name="Chiniquy J."/>
            <person name="Barry K."/>
            <person name="Brewer H.M."/>
            <person name="Purvine S.O."/>
            <person name="Wright A.T."/>
            <person name="Boxma B."/>
            <person name="Van Alen T."/>
            <person name="Hackstein J.H."/>
            <person name="Baker S.E."/>
            <person name="Grigoriev I.V."/>
            <person name="O'Malley M.A."/>
        </authorList>
    </citation>
    <scope>NUCLEOTIDE SEQUENCE [LARGE SCALE GENOMIC DNA]</scope>
    <source>
        <strain evidence="2 3">S4</strain>
    </source>
</reference>
<feature type="compositionally biased region" description="Acidic residues" evidence="1">
    <location>
        <begin position="72"/>
        <end position="86"/>
    </location>
</feature>
<gene>
    <name evidence="2" type="ORF">BCR32DRAFT_251099</name>
</gene>
<protein>
    <submittedName>
        <fullName evidence="2">Uncharacterized protein</fullName>
    </submittedName>
</protein>
<proteinExistence type="predicted"/>
<dbReference type="EMBL" id="MCFG01000523">
    <property type="protein sequence ID" value="ORX64463.1"/>
    <property type="molecule type" value="Genomic_DNA"/>
</dbReference>
<sequence length="183" mass="20375">MESENQDIPDLPPRPPKRINMNEELAKTISSELNSRLSSIRTSGSAATPSRISGVQLDIPTRSETINSDLFLDAEDEFVDDDEEDNAPPPPLPPRGAGVRVSDMNLEDFELPDSGPPPPVPPRGNVRVSDESLDDYDIPDVPSLPPRKGHHIEDEEENKLSEEIKELEHKIEKMKKELQGNKI</sequence>
<comment type="caution">
    <text evidence="2">The sequence shown here is derived from an EMBL/GenBank/DDBJ whole genome shotgun (WGS) entry which is preliminary data.</text>
</comment>
<evidence type="ECO:0000313" key="2">
    <source>
        <dbReference type="EMBL" id="ORX64463.1"/>
    </source>
</evidence>
<dbReference type="OrthoDB" id="10428692at2759"/>
<feature type="compositionally biased region" description="Polar residues" evidence="1">
    <location>
        <begin position="37"/>
        <end position="53"/>
    </location>
</feature>
<evidence type="ECO:0000256" key="1">
    <source>
        <dbReference type="SAM" id="MobiDB-lite"/>
    </source>
</evidence>
<dbReference type="AlphaFoldDB" id="A0A1Y1VTF2"/>
<accession>A0A1Y1VTF2</accession>
<organism evidence="2 3">
    <name type="scientific">Anaeromyces robustus</name>
    <dbReference type="NCBI Taxonomy" id="1754192"/>
    <lineage>
        <taxon>Eukaryota</taxon>
        <taxon>Fungi</taxon>
        <taxon>Fungi incertae sedis</taxon>
        <taxon>Chytridiomycota</taxon>
        <taxon>Chytridiomycota incertae sedis</taxon>
        <taxon>Neocallimastigomycetes</taxon>
        <taxon>Neocallimastigales</taxon>
        <taxon>Neocallimastigaceae</taxon>
        <taxon>Anaeromyces</taxon>
    </lineage>
</organism>
<evidence type="ECO:0000313" key="3">
    <source>
        <dbReference type="Proteomes" id="UP000193944"/>
    </source>
</evidence>
<reference evidence="2 3" key="2">
    <citation type="submission" date="2016-08" db="EMBL/GenBank/DDBJ databases">
        <title>Pervasive Adenine N6-methylation of Active Genes in Fungi.</title>
        <authorList>
            <consortium name="DOE Joint Genome Institute"/>
            <person name="Mondo S.J."/>
            <person name="Dannebaum R.O."/>
            <person name="Kuo R.C."/>
            <person name="Labutti K."/>
            <person name="Haridas S."/>
            <person name="Kuo A."/>
            <person name="Salamov A."/>
            <person name="Ahrendt S.R."/>
            <person name="Lipzen A."/>
            <person name="Sullivan W."/>
            <person name="Andreopoulos W.B."/>
            <person name="Clum A."/>
            <person name="Lindquist E."/>
            <person name="Daum C."/>
            <person name="Ramamoorthy G.K."/>
            <person name="Gryganskyi A."/>
            <person name="Culley D."/>
            <person name="Magnuson J.K."/>
            <person name="James T.Y."/>
            <person name="O'Malley M.A."/>
            <person name="Stajich J.E."/>
            <person name="Spatafora J.W."/>
            <person name="Visel A."/>
            <person name="Grigoriev I.V."/>
        </authorList>
    </citation>
    <scope>NUCLEOTIDE SEQUENCE [LARGE SCALE GENOMIC DNA]</scope>
    <source>
        <strain evidence="2 3">S4</strain>
    </source>
</reference>
<feature type="region of interest" description="Disordered" evidence="1">
    <location>
        <begin position="37"/>
        <end position="158"/>
    </location>
</feature>